<dbReference type="AlphaFoldDB" id="A0AAD1XHG3"/>
<evidence type="ECO:0000313" key="2">
    <source>
        <dbReference type="Proteomes" id="UP001295684"/>
    </source>
</evidence>
<dbReference type="Proteomes" id="UP001295684">
    <property type="component" value="Unassembled WGS sequence"/>
</dbReference>
<sequence length="57" mass="6641">MFKNSDKTISSLFDGLRSTKNVEANHRMLLEEYHFECKCLGRDKPCLIFNNNFNGVN</sequence>
<accession>A0AAD1XHG3</accession>
<keyword evidence="2" id="KW-1185">Reference proteome</keyword>
<comment type="caution">
    <text evidence="1">The sequence shown here is derived from an EMBL/GenBank/DDBJ whole genome shotgun (WGS) entry which is preliminary data.</text>
</comment>
<proteinExistence type="predicted"/>
<gene>
    <name evidence="1" type="ORF">ECRASSUSDP1_LOCUS14155</name>
</gene>
<protein>
    <submittedName>
        <fullName evidence="1">Uncharacterized protein</fullName>
    </submittedName>
</protein>
<reference evidence="1" key="1">
    <citation type="submission" date="2023-07" db="EMBL/GenBank/DDBJ databases">
        <authorList>
            <consortium name="AG Swart"/>
            <person name="Singh M."/>
            <person name="Singh A."/>
            <person name="Seah K."/>
            <person name="Emmerich C."/>
        </authorList>
    </citation>
    <scope>NUCLEOTIDE SEQUENCE</scope>
    <source>
        <strain evidence="1">DP1</strain>
    </source>
</reference>
<dbReference type="EMBL" id="CAMPGE010014129">
    <property type="protein sequence ID" value="CAI2372821.1"/>
    <property type="molecule type" value="Genomic_DNA"/>
</dbReference>
<name>A0AAD1XHG3_EUPCR</name>
<evidence type="ECO:0000313" key="1">
    <source>
        <dbReference type="EMBL" id="CAI2372821.1"/>
    </source>
</evidence>
<organism evidence="1 2">
    <name type="scientific">Euplotes crassus</name>
    <dbReference type="NCBI Taxonomy" id="5936"/>
    <lineage>
        <taxon>Eukaryota</taxon>
        <taxon>Sar</taxon>
        <taxon>Alveolata</taxon>
        <taxon>Ciliophora</taxon>
        <taxon>Intramacronucleata</taxon>
        <taxon>Spirotrichea</taxon>
        <taxon>Hypotrichia</taxon>
        <taxon>Euplotida</taxon>
        <taxon>Euplotidae</taxon>
        <taxon>Moneuplotes</taxon>
    </lineage>
</organism>